<evidence type="ECO:0000256" key="1">
    <source>
        <dbReference type="SAM" id="MobiDB-lite"/>
    </source>
</evidence>
<dbReference type="Proteomes" id="UP000310168">
    <property type="component" value="Unassembled WGS sequence"/>
</dbReference>
<accession>A0ABY2TQH6</accession>
<dbReference type="EMBL" id="SJDU01000168">
    <property type="protein sequence ID" value="TKZ35074.1"/>
    <property type="molecule type" value="Genomic_DNA"/>
</dbReference>
<reference evidence="2 3" key="1">
    <citation type="journal article" date="2019" name="Anaerobe">
        <title>Brachyspira catarrhinii sp. nov., an anaerobic intestinal spirochaete isolated from vervet monkeys may have been misidentified as Brachyspira aalborgi in previous studies.</title>
        <authorList>
            <person name="Phillips N.D."/>
            <person name="La T."/>
            <person name="Hampson D.J."/>
        </authorList>
    </citation>
    <scope>NUCLEOTIDE SEQUENCE [LARGE SCALE GENOMIC DNA]</scope>
    <source>
        <strain evidence="2 3">Z12</strain>
    </source>
</reference>
<evidence type="ECO:0000313" key="3">
    <source>
        <dbReference type="Proteomes" id="UP000310168"/>
    </source>
</evidence>
<feature type="region of interest" description="Disordered" evidence="1">
    <location>
        <begin position="56"/>
        <end position="79"/>
    </location>
</feature>
<protein>
    <submittedName>
        <fullName evidence="2">Uncharacterized protein</fullName>
    </submittedName>
</protein>
<name>A0ABY2TQH6_9SPIR</name>
<evidence type="ECO:0000313" key="2">
    <source>
        <dbReference type="EMBL" id="TKZ35074.1"/>
    </source>
</evidence>
<dbReference type="RefSeq" id="WP_137998437.1">
    <property type="nucleotide sequence ID" value="NZ_SJDU01000168.1"/>
</dbReference>
<feature type="compositionally biased region" description="Basic and acidic residues" evidence="1">
    <location>
        <begin position="59"/>
        <end position="72"/>
    </location>
</feature>
<proteinExistence type="predicted"/>
<organism evidence="2 3">
    <name type="scientific">Brachyspira catarrhinii</name>
    <dbReference type="NCBI Taxonomy" id="2528966"/>
    <lineage>
        <taxon>Bacteria</taxon>
        <taxon>Pseudomonadati</taxon>
        <taxon>Spirochaetota</taxon>
        <taxon>Spirochaetia</taxon>
        <taxon>Brachyspirales</taxon>
        <taxon>Brachyspiraceae</taxon>
        <taxon>Brachyspira</taxon>
    </lineage>
</organism>
<keyword evidence="3" id="KW-1185">Reference proteome</keyword>
<comment type="caution">
    <text evidence="2">The sequence shown here is derived from an EMBL/GenBank/DDBJ whole genome shotgun (WGS) entry which is preliminary data.</text>
</comment>
<gene>
    <name evidence="2" type="ORF">EZH24_07155</name>
</gene>
<sequence>MPIAPLDLQQLYMQQSHIGRMEHVRMAAKTIAMQSEDRDIHRESFIKDSTVVKSENVSEDTKIKEKKDEQRGKKGQGYISYRKKNRRNIIDSDDSLEGSIETIEINEIGAAEQMKGSKIDIFG</sequence>